<reference evidence="13 14" key="1">
    <citation type="submission" date="2020-08" db="EMBL/GenBank/DDBJ databases">
        <title>Genomic Encyclopedia of Type Strains, Phase IV (KMG-IV): sequencing the most valuable type-strain genomes for metagenomic binning, comparative biology and taxonomic classification.</title>
        <authorList>
            <person name="Goeker M."/>
        </authorList>
    </citation>
    <scope>NUCLEOTIDE SEQUENCE [LARGE SCALE GENOMIC DNA]</scope>
    <source>
        <strain evidence="13 14">DSM 102983</strain>
    </source>
</reference>
<dbReference type="InterPro" id="IPR037066">
    <property type="entry name" value="Plug_dom_sf"/>
</dbReference>
<dbReference type="Proteomes" id="UP000533637">
    <property type="component" value="Unassembled WGS sequence"/>
</dbReference>
<keyword evidence="14" id="KW-1185">Reference proteome</keyword>
<evidence type="ECO:0000256" key="1">
    <source>
        <dbReference type="ARBA" id="ARBA00004571"/>
    </source>
</evidence>
<evidence type="ECO:0000256" key="8">
    <source>
        <dbReference type="PROSITE-ProRule" id="PRU01360"/>
    </source>
</evidence>
<dbReference type="SUPFAM" id="SSF56935">
    <property type="entry name" value="Porins"/>
    <property type="match status" value="1"/>
</dbReference>
<accession>A0ABR6KFB7</accession>
<protein>
    <submittedName>
        <fullName evidence="13">TonB-linked SusC/RagA family outer membrane protein</fullName>
    </submittedName>
</protein>
<feature type="domain" description="TonB-dependent receptor plug" evidence="12">
    <location>
        <begin position="161"/>
        <end position="258"/>
    </location>
</feature>
<dbReference type="Pfam" id="PF13715">
    <property type="entry name" value="CarbopepD_reg_2"/>
    <property type="match status" value="1"/>
</dbReference>
<dbReference type="NCBIfam" id="TIGR04056">
    <property type="entry name" value="OMP_RagA_SusC"/>
    <property type="match status" value="1"/>
</dbReference>
<gene>
    <name evidence="13" type="ORF">GGQ57_000014</name>
</gene>
<comment type="caution">
    <text evidence="13">The sequence shown here is derived from an EMBL/GenBank/DDBJ whole genome shotgun (WGS) entry which is preliminary data.</text>
</comment>
<evidence type="ECO:0000256" key="9">
    <source>
        <dbReference type="RuleBase" id="RU003357"/>
    </source>
</evidence>
<feature type="signal peptide" evidence="10">
    <location>
        <begin position="1"/>
        <end position="37"/>
    </location>
</feature>
<comment type="similarity">
    <text evidence="8 9">Belongs to the TonB-dependent receptor family.</text>
</comment>
<evidence type="ECO:0000256" key="7">
    <source>
        <dbReference type="ARBA" id="ARBA00023237"/>
    </source>
</evidence>
<evidence type="ECO:0000256" key="10">
    <source>
        <dbReference type="SAM" id="SignalP"/>
    </source>
</evidence>
<dbReference type="InterPro" id="IPR023997">
    <property type="entry name" value="TonB-dep_OMP_SusC/RagA_CS"/>
</dbReference>
<dbReference type="Pfam" id="PF00593">
    <property type="entry name" value="TonB_dep_Rec_b-barrel"/>
    <property type="match status" value="1"/>
</dbReference>
<sequence>MRKTKTNCANVIFPLRHYSLFWGITGISLLGAANASAENVSEQSSEKVSSVLQSVQSKLRIRGQVYEKLANPMPMVGVNITVKGKPVGVTTDMDGIFDIEVDKGDVLVFSFIGFKTAEYRVERREANLVISLEEDVNTLNEVVVTGISEERKLNSISAISQVKIEANVVNKPITSLSQALQGGITGISVSQGSGLPGGDAATIKIRGISTIGNSDPLVLVDGIPMDMNQLDPNTIESVTVLKDAAAAAVYGSRAANGVIVVKTRRGDVGKVTVNYSGYGGVQKATYMPEFVNAPTYMRMVNEAYGNIGGDPVYSSSAIATTEAGTDPLHYPNTDWMDLLWKNQVLQNHSLSISGGNNVARFAITGNYLKQDGFMDNYDYNRLNLRANTTVNLRENISVDVDLNMIRSSQRTPSVADSGGLDMLYLLYGIPPTIVSKYPERENDPNTYYGNYGSNMQNPLAQLEQGGYTQNVTDNISVNLQPRWTIIPSLTWRGQFSYRVNSSTKKEERHAFNFFDYDNGQLLATWGNRFAAGLTRSSYYYLGTTLEYTLERDKHRLFAIGGTNVELNNSDAWNEYSMHSAFIKANYTFNDRYLLEGTLRVDGSSRFGKKHKYGYFPSVGLGWNISEESFMKDIKEINNLKLRASYGQLGNENIGLYKYQTLIDPGNGNETTFGNPDISWEKVNMFDIGADISLFNGMIDIVFDYYDKRTSDILLTPPNSMVGGMGTTTINAGRVNNKGWELSVNVAKKFGDWDFSVYGGVSQNKNKITDLLGGPYDNGNSIHTEGHALNSFYMYKSKGLLQEDDFTTGADGTLVPKEGVVIIDGQKPGDIHYVDVNGDKAITADDRVIMGNSEPKFNYFANITARWKGIDLEILFQGVRGVEAYYGGNFAVPLRLDGNSTTPQEFHLDYWTPENPGAFFPRLTPTPGNNSLSSDYWKFDASYCRVKYIQLGYTFKQDWTRKFFVNNLRLFVNFQNPFTLSAESRVDPEGRGGHTTYPMVKTYSAGLNITF</sequence>
<dbReference type="Pfam" id="PF07715">
    <property type="entry name" value="Plug"/>
    <property type="match status" value="1"/>
</dbReference>
<dbReference type="NCBIfam" id="TIGR04057">
    <property type="entry name" value="SusC_RagA_signa"/>
    <property type="match status" value="1"/>
</dbReference>
<name>A0ABR6KFB7_9BACT</name>
<evidence type="ECO:0000256" key="2">
    <source>
        <dbReference type="ARBA" id="ARBA00022448"/>
    </source>
</evidence>
<organism evidence="13 14">
    <name type="scientific">Parabacteroides faecis</name>
    <dbReference type="NCBI Taxonomy" id="1217282"/>
    <lineage>
        <taxon>Bacteria</taxon>
        <taxon>Pseudomonadati</taxon>
        <taxon>Bacteroidota</taxon>
        <taxon>Bacteroidia</taxon>
        <taxon>Bacteroidales</taxon>
        <taxon>Tannerellaceae</taxon>
        <taxon>Parabacteroides</taxon>
    </lineage>
</organism>
<dbReference type="EMBL" id="JACHOC010000001">
    <property type="protein sequence ID" value="MBB4620140.1"/>
    <property type="molecule type" value="Genomic_DNA"/>
</dbReference>
<evidence type="ECO:0000313" key="14">
    <source>
        <dbReference type="Proteomes" id="UP000533637"/>
    </source>
</evidence>
<evidence type="ECO:0000256" key="5">
    <source>
        <dbReference type="ARBA" id="ARBA00023077"/>
    </source>
</evidence>
<evidence type="ECO:0000259" key="11">
    <source>
        <dbReference type="Pfam" id="PF00593"/>
    </source>
</evidence>
<dbReference type="SUPFAM" id="SSF49464">
    <property type="entry name" value="Carboxypeptidase regulatory domain-like"/>
    <property type="match status" value="1"/>
</dbReference>
<dbReference type="InterPro" id="IPR012910">
    <property type="entry name" value="Plug_dom"/>
</dbReference>
<dbReference type="InterPro" id="IPR039426">
    <property type="entry name" value="TonB-dep_rcpt-like"/>
</dbReference>
<keyword evidence="6 8" id="KW-0472">Membrane</keyword>
<keyword evidence="4 8" id="KW-0812">Transmembrane</keyword>
<evidence type="ECO:0000313" key="13">
    <source>
        <dbReference type="EMBL" id="MBB4620140.1"/>
    </source>
</evidence>
<keyword evidence="7 8" id="KW-0998">Cell outer membrane</keyword>
<keyword evidence="2 8" id="KW-0813">Transport</keyword>
<evidence type="ECO:0000256" key="3">
    <source>
        <dbReference type="ARBA" id="ARBA00022452"/>
    </source>
</evidence>
<feature type="domain" description="TonB-dependent receptor-like beta-barrel" evidence="11">
    <location>
        <begin position="444"/>
        <end position="794"/>
    </location>
</feature>
<evidence type="ECO:0000259" key="12">
    <source>
        <dbReference type="Pfam" id="PF07715"/>
    </source>
</evidence>
<dbReference type="Gene3D" id="2.40.170.20">
    <property type="entry name" value="TonB-dependent receptor, beta-barrel domain"/>
    <property type="match status" value="1"/>
</dbReference>
<feature type="chain" id="PRO_5045836492" evidence="10">
    <location>
        <begin position="38"/>
        <end position="1010"/>
    </location>
</feature>
<comment type="subcellular location">
    <subcellularLocation>
        <location evidence="1 8">Cell outer membrane</location>
        <topology evidence="1 8">Multi-pass membrane protein</topology>
    </subcellularLocation>
</comment>
<dbReference type="PROSITE" id="PS52016">
    <property type="entry name" value="TONB_DEPENDENT_REC_3"/>
    <property type="match status" value="1"/>
</dbReference>
<keyword evidence="5 9" id="KW-0798">TonB box</keyword>
<dbReference type="Gene3D" id="2.170.130.10">
    <property type="entry name" value="TonB-dependent receptor, plug domain"/>
    <property type="match status" value="1"/>
</dbReference>
<evidence type="ECO:0000256" key="6">
    <source>
        <dbReference type="ARBA" id="ARBA00023136"/>
    </source>
</evidence>
<dbReference type="InterPro" id="IPR008969">
    <property type="entry name" value="CarboxyPept-like_regulatory"/>
</dbReference>
<dbReference type="InterPro" id="IPR036942">
    <property type="entry name" value="Beta-barrel_TonB_sf"/>
</dbReference>
<dbReference type="InterPro" id="IPR023996">
    <property type="entry name" value="TonB-dep_OMP_SusC/RagA"/>
</dbReference>
<evidence type="ECO:0000256" key="4">
    <source>
        <dbReference type="ARBA" id="ARBA00022692"/>
    </source>
</evidence>
<proteinExistence type="inferred from homology"/>
<dbReference type="RefSeq" id="WP_183668127.1">
    <property type="nucleotide sequence ID" value="NZ_BMPB01000006.1"/>
</dbReference>
<keyword evidence="10" id="KW-0732">Signal</keyword>
<keyword evidence="3 8" id="KW-1134">Transmembrane beta strand</keyword>
<dbReference type="InterPro" id="IPR000531">
    <property type="entry name" value="Beta-barrel_TonB"/>
</dbReference>